<organism evidence="1">
    <name type="scientific">Arundo donax</name>
    <name type="common">Giant reed</name>
    <name type="synonym">Donax arundinaceus</name>
    <dbReference type="NCBI Taxonomy" id="35708"/>
    <lineage>
        <taxon>Eukaryota</taxon>
        <taxon>Viridiplantae</taxon>
        <taxon>Streptophyta</taxon>
        <taxon>Embryophyta</taxon>
        <taxon>Tracheophyta</taxon>
        <taxon>Spermatophyta</taxon>
        <taxon>Magnoliopsida</taxon>
        <taxon>Liliopsida</taxon>
        <taxon>Poales</taxon>
        <taxon>Poaceae</taxon>
        <taxon>PACMAD clade</taxon>
        <taxon>Arundinoideae</taxon>
        <taxon>Arundineae</taxon>
        <taxon>Arundo</taxon>
    </lineage>
</organism>
<evidence type="ECO:0000313" key="1">
    <source>
        <dbReference type="EMBL" id="JAD17340.1"/>
    </source>
</evidence>
<proteinExistence type="predicted"/>
<protein>
    <submittedName>
        <fullName evidence="1">Uncharacterized protein</fullName>
    </submittedName>
</protein>
<accession>A0A0A8XXE2</accession>
<dbReference type="EMBL" id="GBRH01280555">
    <property type="protein sequence ID" value="JAD17340.1"/>
    <property type="molecule type" value="Transcribed_RNA"/>
</dbReference>
<reference evidence="1" key="2">
    <citation type="journal article" date="2015" name="Data Brief">
        <title>Shoot transcriptome of the giant reed, Arundo donax.</title>
        <authorList>
            <person name="Barrero R.A."/>
            <person name="Guerrero F.D."/>
            <person name="Moolhuijzen P."/>
            <person name="Goolsby J.A."/>
            <person name="Tidwell J."/>
            <person name="Bellgard S.E."/>
            <person name="Bellgard M.I."/>
        </authorList>
    </citation>
    <scope>NUCLEOTIDE SEQUENCE</scope>
    <source>
        <tissue evidence="1">Shoot tissue taken approximately 20 cm above the soil surface</tissue>
    </source>
</reference>
<name>A0A0A8XXE2_ARUDO</name>
<reference evidence="1" key="1">
    <citation type="submission" date="2014-09" db="EMBL/GenBank/DDBJ databases">
        <authorList>
            <person name="Magalhaes I.L.F."/>
            <person name="Oliveira U."/>
            <person name="Santos F.R."/>
            <person name="Vidigal T.H.D.A."/>
            <person name="Brescovit A.D."/>
            <person name="Santos A.J."/>
        </authorList>
    </citation>
    <scope>NUCLEOTIDE SEQUENCE</scope>
    <source>
        <tissue evidence="1">Shoot tissue taken approximately 20 cm above the soil surface</tissue>
    </source>
</reference>
<sequence>MLSASPSILRTPCPAPIQVELRCSSNQAGGTTPSSPLLCFSSSHLPCFK</sequence>
<dbReference type="AlphaFoldDB" id="A0A0A8XXE2"/>